<keyword evidence="1" id="KW-1133">Transmembrane helix</keyword>
<dbReference type="EMBL" id="PUIA01000037">
    <property type="protein sequence ID" value="PQO31066.1"/>
    <property type="molecule type" value="Genomic_DNA"/>
</dbReference>
<gene>
    <name evidence="3" type="ORF">C5Y96_11950</name>
</gene>
<keyword evidence="1" id="KW-0812">Transmembrane</keyword>
<proteinExistence type="predicted"/>
<keyword evidence="1" id="KW-0472">Membrane</keyword>
<evidence type="ECO:0000259" key="2">
    <source>
        <dbReference type="Pfam" id="PF07596"/>
    </source>
</evidence>
<evidence type="ECO:0000313" key="3">
    <source>
        <dbReference type="EMBL" id="PQO31066.1"/>
    </source>
</evidence>
<dbReference type="Proteomes" id="UP000240009">
    <property type="component" value="Unassembled WGS sequence"/>
</dbReference>
<dbReference type="RefSeq" id="WP_105353476.1">
    <property type="nucleotide sequence ID" value="NZ_PUIA01000037.1"/>
</dbReference>
<dbReference type="NCBIfam" id="TIGR04294">
    <property type="entry name" value="pre_pil_HX9DG"/>
    <property type="match status" value="1"/>
</dbReference>
<sequence length="328" mass="35604">MPDSHPDSDPSLADVNNQRDRSRTPMIIGGVLFLMIVLGCVVFGPVASALLQARENARRTMCMEHLHEIGVQIEDYYEVHNAFPPGWEVPMNEAPSLPTWGWPSKLVSLTGVTYPTPEDLKQPLAEVLIADDQRMEFVQTYFQGYLCPSDDALAYGGENHPDRRWIHDGNPVPFGLSMYVGNAGHRHDAVGSQMNTGIFFGNSAVTLADVTDGISHTIMIGERDLTQCRAGSWPGVPDPMKHDGGPSIWNVVAGAKPKINAPPWDGDTLCGEGFSSMHPGGANVLLVDGSVPFLTSDTDTQWQAEPTPGSIGVLQQMMIRNDGENSSP</sequence>
<protein>
    <recommendedName>
        <fullName evidence="2">DUF1559 domain-containing protein</fullName>
    </recommendedName>
</protein>
<dbReference type="PANTHER" id="PTHR30093:SF2">
    <property type="entry name" value="TYPE II SECRETION SYSTEM PROTEIN H"/>
    <property type="match status" value="1"/>
</dbReference>
<feature type="transmembrane region" description="Helical" evidence="1">
    <location>
        <begin position="26"/>
        <end position="51"/>
    </location>
</feature>
<name>A0A2S8FFY4_9BACT</name>
<dbReference type="AlphaFoldDB" id="A0A2S8FFY4"/>
<accession>A0A2S8FFY4</accession>
<dbReference type="OrthoDB" id="250444at2"/>
<reference evidence="3 4" key="1">
    <citation type="submission" date="2018-02" db="EMBL/GenBank/DDBJ databases">
        <title>Comparative genomes isolates from brazilian mangrove.</title>
        <authorList>
            <person name="Araujo J.E."/>
            <person name="Taketani R.G."/>
            <person name="Silva M.C.P."/>
            <person name="Loureco M.V."/>
            <person name="Andreote F.D."/>
        </authorList>
    </citation>
    <scope>NUCLEOTIDE SEQUENCE [LARGE SCALE GENOMIC DNA]</scope>
    <source>
        <strain evidence="3 4">HEX-2 MGV</strain>
    </source>
</reference>
<evidence type="ECO:0000313" key="4">
    <source>
        <dbReference type="Proteomes" id="UP000240009"/>
    </source>
</evidence>
<dbReference type="InterPro" id="IPR011453">
    <property type="entry name" value="DUF1559"/>
</dbReference>
<feature type="domain" description="DUF1559" evidence="2">
    <location>
        <begin position="52"/>
        <end position="300"/>
    </location>
</feature>
<evidence type="ECO:0000256" key="1">
    <source>
        <dbReference type="SAM" id="Phobius"/>
    </source>
</evidence>
<comment type="caution">
    <text evidence="3">The sequence shown here is derived from an EMBL/GenBank/DDBJ whole genome shotgun (WGS) entry which is preliminary data.</text>
</comment>
<dbReference type="Pfam" id="PF07596">
    <property type="entry name" value="SBP_bac_10"/>
    <property type="match status" value="1"/>
</dbReference>
<dbReference type="InterPro" id="IPR027558">
    <property type="entry name" value="Pre_pil_HX9DG_C"/>
</dbReference>
<organism evidence="3 4">
    <name type="scientific">Blastopirellula marina</name>
    <dbReference type="NCBI Taxonomy" id="124"/>
    <lineage>
        <taxon>Bacteria</taxon>
        <taxon>Pseudomonadati</taxon>
        <taxon>Planctomycetota</taxon>
        <taxon>Planctomycetia</taxon>
        <taxon>Pirellulales</taxon>
        <taxon>Pirellulaceae</taxon>
        <taxon>Blastopirellula</taxon>
    </lineage>
</organism>
<dbReference type="PANTHER" id="PTHR30093">
    <property type="entry name" value="GENERAL SECRETION PATHWAY PROTEIN G"/>
    <property type="match status" value="1"/>
</dbReference>